<dbReference type="PROSITE" id="PS00216">
    <property type="entry name" value="SUGAR_TRANSPORT_1"/>
    <property type="match status" value="1"/>
</dbReference>
<dbReference type="InterPro" id="IPR003663">
    <property type="entry name" value="Sugar/inositol_transpt"/>
</dbReference>
<organism evidence="11">
    <name type="scientific">Timema monikensis</name>
    <dbReference type="NCBI Taxonomy" id="170555"/>
    <lineage>
        <taxon>Eukaryota</taxon>
        <taxon>Metazoa</taxon>
        <taxon>Ecdysozoa</taxon>
        <taxon>Arthropoda</taxon>
        <taxon>Hexapoda</taxon>
        <taxon>Insecta</taxon>
        <taxon>Pterygota</taxon>
        <taxon>Neoptera</taxon>
        <taxon>Polyneoptera</taxon>
        <taxon>Phasmatodea</taxon>
        <taxon>Timematodea</taxon>
        <taxon>Timematoidea</taxon>
        <taxon>Timematidae</taxon>
        <taxon>Timema</taxon>
    </lineage>
</organism>
<evidence type="ECO:0000256" key="2">
    <source>
        <dbReference type="ARBA" id="ARBA00022475"/>
    </source>
</evidence>
<dbReference type="PANTHER" id="PTHR48021:SF1">
    <property type="entry name" value="GH07001P-RELATED"/>
    <property type="match status" value="1"/>
</dbReference>
<feature type="transmembrane region" description="Helical" evidence="9">
    <location>
        <begin position="303"/>
        <end position="325"/>
    </location>
</feature>
<dbReference type="GO" id="GO:0051119">
    <property type="term" value="F:sugar transmembrane transporter activity"/>
    <property type="evidence" value="ECO:0007669"/>
    <property type="project" value="InterPro"/>
</dbReference>
<evidence type="ECO:0000256" key="6">
    <source>
        <dbReference type="ARBA" id="ARBA00023180"/>
    </source>
</evidence>
<evidence type="ECO:0000313" key="11">
    <source>
        <dbReference type="EMBL" id="CAD7424484.1"/>
    </source>
</evidence>
<dbReference type="AlphaFoldDB" id="A0A7R9HJB4"/>
<keyword evidence="6" id="KW-0325">Glycoprotein</keyword>
<comment type="similarity">
    <text evidence="7">Belongs to the major facilitator superfamily. Sugar transporter (TC 2.A.1.1) family. Trehalose transporter subfamily.</text>
</comment>
<dbReference type="PRINTS" id="PR00171">
    <property type="entry name" value="SUGRTRNSPORT"/>
</dbReference>
<dbReference type="PROSITE" id="PS50850">
    <property type="entry name" value="MFS"/>
    <property type="match status" value="1"/>
</dbReference>
<dbReference type="Pfam" id="PF00083">
    <property type="entry name" value="Sugar_tr"/>
    <property type="match status" value="1"/>
</dbReference>
<dbReference type="SUPFAM" id="SSF103473">
    <property type="entry name" value="MFS general substrate transporter"/>
    <property type="match status" value="1"/>
</dbReference>
<protein>
    <recommendedName>
        <fullName evidence="10">Major facilitator superfamily (MFS) profile domain-containing protein</fullName>
    </recommendedName>
</protein>
<feature type="transmembrane region" description="Helical" evidence="9">
    <location>
        <begin position="165"/>
        <end position="183"/>
    </location>
</feature>
<feature type="domain" description="Major facilitator superfamily (MFS) profile" evidence="10">
    <location>
        <begin position="68"/>
        <end position="493"/>
    </location>
</feature>
<feature type="transmembrane region" description="Helical" evidence="9">
    <location>
        <begin position="402"/>
        <end position="426"/>
    </location>
</feature>
<gene>
    <name evidence="11" type="ORF">TMSB3V08_LOCUS1427</name>
</gene>
<dbReference type="InterPro" id="IPR005829">
    <property type="entry name" value="Sugar_transporter_CS"/>
</dbReference>
<comment type="subcellular location">
    <subcellularLocation>
        <location evidence="1">Cell membrane</location>
        <topology evidence="1">Multi-pass membrane protein</topology>
    </subcellularLocation>
</comment>
<feature type="transmembrane region" description="Helical" evidence="9">
    <location>
        <begin position="368"/>
        <end position="390"/>
    </location>
</feature>
<feature type="transmembrane region" description="Helical" evidence="9">
    <location>
        <begin position="195"/>
        <end position="215"/>
    </location>
</feature>
<evidence type="ECO:0000256" key="8">
    <source>
        <dbReference type="RuleBase" id="RU003346"/>
    </source>
</evidence>
<evidence type="ECO:0000256" key="3">
    <source>
        <dbReference type="ARBA" id="ARBA00022692"/>
    </source>
</evidence>
<reference evidence="11" key="1">
    <citation type="submission" date="2020-11" db="EMBL/GenBank/DDBJ databases">
        <authorList>
            <person name="Tran Van P."/>
        </authorList>
    </citation>
    <scope>NUCLEOTIDE SEQUENCE</scope>
</reference>
<feature type="transmembrane region" description="Helical" evidence="9">
    <location>
        <begin position="68"/>
        <end position="87"/>
    </location>
</feature>
<evidence type="ECO:0000256" key="5">
    <source>
        <dbReference type="ARBA" id="ARBA00023136"/>
    </source>
</evidence>
<dbReference type="PANTHER" id="PTHR48021">
    <property type="match status" value="1"/>
</dbReference>
<dbReference type="InterPro" id="IPR005828">
    <property type="entry name" value="MFS_sugar_transport-like"/>
</dbReference>
<keyword evidence="8" id="KW-0813">Transport</keyword>
<feature type="transmembrane region" description="Helical" evidence="9">
    <location>
        <begin position="337"/>
        <end position="361"/>
    </location>
</feature>
<evidence type="ECO:0000256" key="7">
    <source>
        <dbReference type="ARBA" id="ARBA00024348"/>
    </source>
</evidence>
<name>A0A7R9HJB4_9NEOP</name>
<sequence>MEDHRGQRLCLTSPLMIALEIIFIYIHTYIKCKKYQNTIPKKIKKIIYRVREKLRKEEHLKEHNNQFMFSKTTIGAFIAGTFMSWTSPALPLLQANSSVPYITSEEGSWIGSLLNLGAFIGAIPAGILADHIGRRTTLCGLAVPFFVSWLIIAFCSSALELYVGRIVGGMAVGAVSVVAPMYISELADSKVRGALGTFFQLQITLGILCGYLVGMVGDHRILAFILSVLPVVYFVSFIWMPESPVYLLSKDKPNEAKRSLQWFRGSNYDIEDEMVRMTESSGDSQKRKGGLGELLSNPVMRKAFTIALGLMTFQQLSGVNAVIFYTGQIFDLAGSSIPSITACIIIGVVQVIATYVSTLLVDRAGRRILLLISDSVMALCLGVLGAYFHLLNNNYDTSDVSWVPIVSVAIFIVVFSLGFGPIPWIMLGELFPANVKGVASAVAAAFSWILSFAVTKAFQNMTSSLGEDITFWIFTGICVIGTIFVFVMVPETKGKDLNEIQEELSGKHSNVELKVVEYDEGIKAEKIIFHLPD</sequence>
<dbReference type="CDD" id="cd17358">
    <property type="entry name" value="MFS_GLUT6_8_Class3_like"/>
    <property type="match status" value="1"/>
</dbReference>
<dbReference type="GO" id="GO:0005886">
    <property type="term" value="C:plasma membrane"/>
    <property type="evidence" value="ECO:0007669"/>
    <property type="project" value="UniProtKB-SubCell"/>
</dbReference>
<dbReference type="EMBL" id="OB792795">
    <property type="protein sequence ID" value="CAD7424484.1"/>
    <property type="molecule type" value="Genomic_DNA"/>
</dbReference>
<dbReference type="Gene3D" id="1.20.1250.20">
    <property type="entry name" value="MFS general substrate transporter like domains"/>
    <property type="match status" value="1"/>
</dbReference>
<evidence type="ECO:0000256" key="4">
    <source>
        <dbReference type="ARBA" id="ARBA00022989"/>
    </source>
</evidence>
<dbReference type="InterPro" id="IPR044775">
    <property type="entry name" value="MFS_ERD6/Tret1-like"/>
</dbReference>
<dbReference type="InterPro" id="IPR050549">
    <property type="entry name" value="MFS_Trehalose_Transporter"/>
</dbReference>
<keyword evidence="3 9" id="KW-0812">Transmembrane</keyword>
<keyword evidence="5 9" id="KW-0472">Membrane</keyword>
<feature type="transmembrane region" description="Helical" evidence="9">
    <location>
        <begin position="6"/>
        <end position="26"/>
    </location>
</feature>
<feature type="transmembrane region" description="Helical" evidence="9">
    <location>
        <begin position="141"/>
        <end position="159"/>
    </location>
</feature>
<evidence type="ECO:0000259" key="10">
    <source>
        <dbReference type="PROSITE" id="PS50850"/>
    </source>
</evidence>
<feature type="transmembrane region" description="Helical" evidence="9">
    <location>
        <begin position="221"/>
        <end position="240"/>
    </location>
</feature>
<feature type="transmembrane region" description="Helical" evidence="9">
    <location>
        <begin position="438"/>
        <end position="457"/>
    </location>
</feature>
<dbReference type="PROSITE" id="PS00217">
    <property type="entry name" value="SUGAR_TRANSPORT_2"/>
    <property type="match status" value="1"/>
</dbReference>
<feature type="transmembrane region" description="Helical" evidence="9">
    <location>
        <begin position="107"/>
        <end position="129"/>
    </location>
</feature>
<proteinExistence type="inferred from homology"/>
<keyword evidence="4 9" id="KW-1133">Transmembrane helix</keyword>
<keyword evidence="2" id="KW-1003">Cell membrane</keyword>
<dbReference type="InterPro" id="IPR020846">
    <property type="entry name" value="MFS_dom"/>
</dbReference>
<evidence type="ECO:0000256" key="1">
    <source>
        <dbReference type="ARBA" id="ARBA00004651"/>
    </source>
</evidence>
<dbReference type="NCBIfam" id="TIGR00879">
    <property type="entry name" value="SP"/>
    <property type="match status" value="1"/>
</dbReference>
<feature type="transmembrane region" description="Helical" evidence="9">
    <location>
        <begin position="469"/>
        <end position="489"/>
    </location>
</feature>
<accession>A0A7R9HJB4</accession>
<evidence type="ECO:0000256" key="9">
    <source>
        <dbReference type="SAM" id="Phobius"/>
    </source>
</evidence>
<dbReference type="InterPro" id="IPR036259">
    <property type="entry name" value="MFS_trans_sf"/>
</dbReference>
<dbReference type="FunFam" id="1.20.1250.20:FF:000055">
    <property type="entry name" value="Facilitated trehalose transporter Tret1-2 homolog"/>
    <property type="match status" value="1"/>
</dbReference>